<dbReference type="Gene3D" id="2.60.40.10">
    <property type="entry name" value="Immunoglobulins"/>
    <property type="match status" value="1"/>
</dbReference>
<keyword evidence="1" id="KW-0732">Signal</keyword>
<dbReference type="EMBL" id="CP007202">
    <property type="protein sequence ID" value="AJR04976.1"/>
    <property type="molecule type" value="Genomic_DNA"/>
</dbReference>
<evidence type="ECO:0000313" key="2">
    <source>
        <dbReference type="EMBL" id="AJR04976.1"/>
    </source>
</evidence>
<sequence length="84" mass="9235">MIKYILNIVILNTICSISVALAQQSLPAPISLSVSEGFHNPIGFYDSKPTFTWQLSQASNIKNKTAYEIVVASRPELLLKSPDV</sequence>
<dbReference type="HOGENOM" id="CLU_2525723_0_0_10"/>
<keyword evidence="3" id="KW-1185">Reference proteome</keyword>
<protein>
    <submittedName>
        <fullName evidence="2">Uncharacterized protein</fullName>
    </submittedName>
</protein>
<dbReference type="AlphaFoldDB" id="A0A0C5W0V7"/>
<organism evidence="2 3">
    <name type="scientific">Siansivirga zeaxanthinifaciens CC-SAMT-1</name>
    <dbReference type="NCBI Taxonomy" id="1454006"/>
    <lineage>
        <taxon>Bacteria</taxon>
        <taxon>Pseudomonadati</taxon>
        <taxon>Bacteroidota</taxon>
        <taxon>Flavobacteriia</taxon>
        <taxon>Flavobacteriales</taxon>
        <taxon>Flavobacteriaceae</taxon>
        <taxon>Siansivirga</taxon>
    </lineage>
</organism>
<dbReference type="Pfam" id="PF25788">
    <property type="entry name" value="Ig_Rha78A_N"/>
    <property type="match status" value="1"/>
</dbReference>
<accession>A0A0C5W0V7</accession>
<dbReference type="Proteomes" id="UP000032229">
    <property type="component" value="Chromosome"/>
</dbReference>
<dbReference type="KEGG" id="sze:AW14_13510"/>
<evidence type="ECO:0000256" key="1">
    <source>
        <dbReference type="SAM" id="SignalP"/>
    </source>
</evidence>
<dbReference type="InterPro" id="IPR013783">
    <property type="entry name" value="Ig-like_fold"/>
</dbReference>
<proteinExistence type="predicted"/>
<feature type="signal peptide" evidence="1">
    <location>
        <begin position="1"/>
        <end position="22"/>
    </location>
</feature>
<reference evidence="2 3" key="1">
    <citation type="submission" date="2014-02" db="EMBL/GenBank/DDBJ databases">
        <authorList>
            <person name="Young C.-C."/>
            <person name="Hameed A."/>
            <person name="Huang H.-C."/>
            <person name="Shahina M."/>
        </authorList>
    </citation>
    <scope>NUCLEOTIDE SEQUENCE [LARGE SCALE GENOMIC DNA]</scope>
    <source>
        <strain evidence="2 3">CC-SAMT-1</strain>
    </source>
</reference>
<name>A0A0C5W0V7_9FLAO</name>
<feature type="chain" id="PRO_5002194903" evidence="1">
    <location>
        <begin position="23"/>
        <end position="84"/>
    </location>
</feature>
<gene>
    <name evidence="2" type="ORF">AW14_13510</name>
</gene>
<evidence type="ECO:0000313" key="3">
    <source>
        <dbReference type="Proteomes" id="UP000032229"/>
    </source>
</evidence>